<dbReference type="RefSeq" id="WP_155707946.1">
    <property type="nucleotide sequence ID" value="NZ_BMWU01000052.1"/>
</dbReference>
<gene>
    <name evidence="3" type="primary">tolA</name>
    <name evidence="3" type="ORF">GJV26_05495</name>
</gene>
<name>A0A6I3XGY2_9BURK</name>
<feature type="compositionally biased region" description="Basic and acidic residues" evidence="1">
    <location>
        <begin position="110"/>
        <end position="222"/>
    </location>
</feature>
<accession>A0A6I3XGY2</accession>
<dbReference type="OrthoDB" id="5298892at2"/>
<dbReference type="GO" id="GO:0019534">
    <property type="term" value="F:toxin transmembrane transporter activity"/>
    <property type="evidence" value="ECO:0007669"/>
    <property type="project" value="InterPro"/>
</dbReference>
<dbReference type="SUPFAM" id="SSF74653">
    <property type="entry name" value="TolA/TonB C-terminal domain"/>
    <property type="match status" value="1"/>
</dbReference>
<dbReference type="NCBIfam" id="TIGR02794">
    <property type="entry name" value="tolA_full"/>
    <property type="match status" value="1"/>
</dbReference>
<feature type="region of interest" description="Disordered" evidence="1">
    <location>
        <begin position="61"/>
        <end position="222"/>
    </location>
</feature>
<dbReference type="Pfam" id="PF13103">
    <property type="entry name" value="TonB_2"/>
    <property type="match status" value="1"/>
</dbReference>
<dbReference type="GO" id="GO:0016020">
    <property type="term" value="C:membrane"/>
    <property type="evidence" value="ECO:0007669"/>
    <property type="project" value="InterPro"/>
</dbReference>
<dbReference type="Gene3D" id="3.30.1150.10">
    <property type="match status" value="1"/>
</dbReference>
<evidence type="ECO:0000256" key="1">
    <source>
        <dbReference type="SAM" id="MobiDB-lite"/>
    </source>
</evidence>
<dbReference type="InterPro" id="IPR014161">
    <property type="entry name" value="Tol-Pal_TolA"/>
</dbReference>
<organism evidence="3 4">
    <name type="scientific">Pseudoduganella dura</name>
    <dbReference type="NCBI Taxonomy" id="321982"/>
    <lineage>
        <taxon>Bacteria</taxon>
        <taxon>Pseudomonadati</taxon>
        <taxon>Pseudomonadota</taxon>
        <taxon>Betaproteobacteria</taxon>
        <taxon>Burkholderiales</taxon>
        <taxon>Oxalobacteraceae</taxon>
        <taxon>Telluria group</taxon>
        <taxon>Pseudoduganella</taxon>
    </lineage>
</organism>
<dbReference type="GO" id="GO:0043213">
    <property type="term" value="P:bacteriocin transport"/>
    <property type="evidence" value="ECO:0007669"/>
    <property type="project" value="InterPro"/>
</dbReference>
<dbReference type="EMBL" id="WNWM01000002">
    <property type="protein sequence ID" value="MUI11938.1"/>
    <property type="molecule type" value="Genomic_DNA"/>
</dbReference>
<keyword evidence="2" id="KW-0812">Transmembrane</keyword>
<feature type="transmembrane region" description="Helical" evidence="2">
    <location>
        <begin position="23"/>
        <end position="44"/>
    </location>
</feature>
<evidence type="ECO:0000313" key="4">
    <source>
        <dbReference type="Proteomes" id="UP000431684"/>
    </source>
</evidence>
<evidence type="ECO:0000313" key="3">
    <source>
        <dbReference type="EMBL" id="MUI11938.1"/>
    </source>
</evidence>
<keyword evidence="2" id="KW-0472">Membrane</keyword>
<evidence type="ECO:0000256" key="2">
    <source>
        <dbReference type="SAM" id="Phobius"/>
    </source>
</evidence>
<keyword evidence="2" id="KW-1133">Transmembrane helix</keyword>
<comment type="caution">
    <text evidence="3">The sequence shown here is derived from an EMBL/GenBank/DDBJ whole genome shotgun (WGS) entry which is preliminary data.</text>
</comment>
<dbReference type="AlphaFoldDB" id="A0A6I3XGY2"/>
<proteinExistence type="predicted"/>
<keyword evidence="4" id="KW-1185">Reference proteome</keyword>
<feature type="compositionally biased region" description="Pro residues" evidence="1">
    <location>
        <begin position="65"/>
        <end position="109"/>
    </location>
</feature>
<dbReference type="Proteomes" id="UP000431684">
    <property type="component" value="Unassembled WGS sequence"/>
</dbReference>
<protein>
    <submittedName>
        <fullName evidence="3">Cell envelope integrity protein TolA</fullName>
    </submittedName>
</protein>
<sequence length="339" mass="37259">MATNEANTGGPYRVPRNGSGWRAFGLALATHALLVLFLVIGVNWQNTQPVAVEAEVWDLTTQQAAPPPPPAEAPEPEPAPAPEPKPEPAPPPPAPTPAPPPPKEVTPPKPDPEIALRKEREKKKEEEKRIAEEKAEEKRKQKLEDQKEAERERKLAEQKQKKEQEKREREEEKERLAEEKAAAEKKELAEQKKKDDEAKKKQLAEKKAAEKKESDRLAKMRADEMRRITGAAGGSSGTAEKSTAPRMDGGYVAAITAKIKSNISYAGSQDVPGNPRAEFKISQLPTGEIISVRKIKSSGIPAYDAAVENAINKSSPLPKKKDGTVERDINANFNLKDLP</sequence>
<reference evidence="3 4" key="1">
    <citation type="submission" date="2019-11" db="EMBL/GenBank/DDBJ databases">
        <title>Draft Genome Sequences of Six Type Strains of the Genus Massilia.</title>
        <authorList>
            <person name="Miess H."/>
            <person name="Frediansyah A."/>
            <person name="Goeker M."/>
            <person name="Gross H."/>
        </authorList>
    </citation>
    <scope>NUCLEOTIDE SEQUENCE [LARGE SCALE GENOMIC DNA]</scope>
    <source>
        <strain evidence="3 4">DSM 17513</strain>
    </source>
</reference>